<keyword evidence="1" id="KW-0378">Hydrolase</keyword>
<dbReference type="AlphaFoldDB" id="A0AAU7TGD8"/>
<protein>
    <submittedName>
        <fullName evidence="4">Class F sortase</fullName>
    </submittedName>
</protein>
<organism evidence="4">
    <name type="scientific">Kribbella sp. HUAS MG21</name>
    <dbReference type="NCBI Taxonomy" id="3160966"/>
    <lineage>
        <taxon>Bacteria</taxon>
        <taxon>Bacillati</taxon>
        <taxon>Actinomycetota</taxon>
        <taxon>Actinomycetes</taxon>
        <taxon>Propionibacteriales</taxon>
        <taxon>Kribbellaceae</taxon>
        <taxon>Kribbella</taxon>
    </lineage>
</organism>
<evidence type="ECO:0000313" key="4">
    <source>
        <dbReference type="EMBL" id="XBV26014.1"/>
    </source>
</evidence>
<dbReference type="EMBL" id="CP158165">
    <property type="protein sequence ID" value="XBV26014.1"/>
    <property type="molecule type" value="Genomic_DNA"/>
</dbReference>
<evidence type="ECO:0000256" key="2">
    <source>
        <dbReference type="SAM" id="MobiDB-lite"/>
    </source>
</evidence>
<dbReference type="InterPro" id="IPR042001">
    <property type="entry name" value="Sortase_F"/>
</dbReference>
<reference evidence="4" key="1">
    <citation type="submission" date="2024-06" db="EMBL/GenBank/DDBJ databases">
        <title>Kribbella sp. strain HUAS MG21 genome sequences.</title>
        <authorList>
            <person name="Mo P."/>
        </authorList>
    </citation>
    <scope>NUCLEOTIDE SEQUENCE</scope>
    <source>
        <strain evidence="4">HUAS MG21</strain>
    </source>
</reference>
<proteinExistence type="predicted"/>
<dbReference type="GO" id="GO:0016787">
    <property type="term" value="F:hydrolase activity"/>
    <property type="evidence" value="ECO:0007669"/>
    <property type="project" value="UniProtKB-KW"/>
</dbReference>
<dbReference type="PROSITE" id="PS51257">
    <property type="entry name" value="PROKAR_LIPOPROTEIN"/>
    <property type="match status" value="1"/>
</dbReference>
<evidence type="ECO:0000256" key="1">
    <source>
        <dbReference type="ARBA" id="ARBA00022801"/>
    </source>
</evidence>
<dbReference type="InterPro" id="IPR005754">
    <property type="entry name" value="Sortase"/>
</dbReference>
<evidence type="ECO:0000256" key="3">
    <source>
        <dbReference type="SAM" id="SignalP"/>
    </source>
</evidence>
<name>A0AAU7TGD8_9ACTN</name>
<dbReference type="InterPro" id="IPR023365">
    <property type="entry name" value="Sortase_dom-sf"/>
</dbReference>
<feature type="region of interest" description="Disordered" evidence="2">
    <location>
        <begin position="29"/>
        <end position="74"/>
    </location>
</feature>
<dbReference type="CDD" id="cd05829">
    <property type="entry name" value="Sortase_F"/>
    <property type="match status" value="1"/>
</dbReference>
<dbReference type="Pfam" id="PF04203">
    <property type="entry name" value="Sortase"/>
    <property type="match status" value="1"/>
</dbReference>
<feature type="chain" id="PRO_5043829184" evidence="3">
    <location>
        <begin position="28"/>
        <end position="221"/>
    </location>
</feature>
<dbReference type="Gene3D" id="2.40.260.10">
    <property type="entry name" value="Sortase"/>
    <property type="match status" value="1"/>
</dbReference>
<sequence>MTAVRRAAVLAAAALPALVLFTGCGNAERRTAAEPEPRQPTATTLRPAASPNPADTAPATIRTRDAGLPPVAPVPRPNRLQIDSAQLDLQVEAVGVAADGQMELPPNPSVVGWYKFGPAPVDGKGSVVLGGHLDSKEWGAGPLVKLRAVRPGDTLALRSTDGTVTRYRVRTVEVIPKSRLAVSELFDRDGPSRLRLVTCGGPYDRNGGGYRDNVVLTAAAF</sequence>
<feature type="signal peptide" evidence="3">
    <location>
        <begin position="1"/>
        <end position="27"/>
    </location>
</feature>
<gene>
    <name evidence="4" type="ORF">ABN611_06215</name>
</gene>
<accession>A0AAU7TGD8</accession>
<dbReference type="SUPFAM" id="SSF63817">
    <property type="entry name" value="Sortase"/>
    <property type="match status" value="1"/>
</dbReference>
<dbReference type="RefSeq" id="WP_350278821.1">
    <property type="nucleotide sequence ID" value="NZ_CP158165.1"/>
</dbReference>
<keyword evidence="3" id="KW-0732">Signal</keyword>